<dbReference type="GO" id="GO:0004852">
    <property type="term" value="F:uroporphyrinogen-III synthase activity"/>
    <property type="evidence" value="ECO:0007669"/>
    <property type="project" value="InterPro"/>
</dbReference>
<accession>A0A5B8XFY9</accession>
<protein>
    <submittedName>
        <fullName evidence="2">Uroporphyrinogen-III synthase</fullName>
    </submittedName>
</protein>
<dbReference type="InterPro" id="IPR036108">
    <property type="entry name" value="4pyrrol_syn_uPrphyn_synt_sf"/>
</dbReference>
<reference evidence="2 3" key="1">
    <citation type="journal article" date="2019" name="ISME J.">
        <title>Deianiraea, an extracellular bacterium associated with the ciliate Paramecium, suggests an alternative scenario for the evolution of Rickettsiales.</title>
        <authorList>
            <person name="Castelli M."/>
            <person name="Sabaneyeva E."/>
            <person name="Lanzoni O."/>
            <person name="Lebedeva N."/>
            <person name="Floriano A.M."/>
            <person name="Gaiarsa S."/>
            <person name="Benken K."/>
            <person name="Modeo L."/>
            <person name="Bandi C."/>
            <person name="Potekhin A."/>
            <person name="Sassera D."/>
            <person name="Petroni G."/>
        </authorList>
    </citation>
    <scope>NUCLEOTIDE SEQUENCE [LARGE SCALE GENOMIC DNA]</scope>
    <source>
        <strain evidence="2">CyL4-1</strain>
    </source>
</reference>
<name>A0A5B8XFY9_9RICK</name>
<dbReference type="Pfam" id="PF02602">
    <property type="entry name" value="HEM4"/>
    <property type="match status" value="1"/>
</dbReference>
<dbReference type="SUPFAM" id="SSF69618">
    <property type="entry name" value="HemD-like"/>
    <property type="match status" value="1"/>
</dbReference>
<proteinExistence type="predicted"/>
<dbReference type="InterPro" id="IPR003754">
    <property type="entry name" value="4pyrrol_synth_uPrphyn_synth"/>
</dbReference>
<dbReference type="GO" id="GO:0033014">
    <property type="term" value="P:tetrapyrrole biosynthetic process"/>
    <property type="evidence" value="ECO:0007669"/>
    <property type="project" value="InterPro"/>
</dbReference>
<keyword evidence="3" id="KW-1185">Reference proteome</keyword>
<sequence length="208" mass="24226">MIKTLIVKSNFFLSSDFVKKYDAHEVFIEKIMEIKLLNVKIPSNYRKIIITSPYAMSETLAKLSIDTEFFVVGKRAERALQEAGFTKITRYKNIGKLEKNIDKNWDYLYLRGNIVKKVPNIEKILEITCYEAIYNDDLSFDAKILIKSGFLERVFLFSAMIAEKFIEMIIASGLKGYMESTVFYIMSEDSIELCVKNGLKYEIIDYDY</sequence>
<gene>
    <name evidence="2" type="ORF">Deia_01047</name>
</gene>
<dbReference type="AlphaFoldDB" id="A0A5B8XFY9"/>
<evidence type="ECO:0000313" key="2">
    <source>
        <dbReference type="EMBL" id="QED23829.1"/>
    </source>
</evidence>
<feature type="domain" description="Tetrapyrrole biosynthesis uroporphyrinogen III synthase" evidence="1">
    <location>
        <begin position="42"/>
        <end position="175"/>
    </location>
</feature>
<evidence type="ECO:0000259" key="1">
    <source>
        <dbReference type="Pfam" id="PF02602"/>
    </source>
</evidence>
<dbReference type="Proteomes" id="UP000321934">
    <property type="component" value="Chromosome"/>
</dbReference>
<dbReference type="EMBL" id="CP029077">
    <property type="protein sequence ID" value="QED23829.1"/>
    <property type="molecule type" value="Genomic_DNA"/>
</dbReference>
<organism evidence="2 3">
    <name type="scientific">Candidatus Deianiraea vastatrix</name>
    <dbReference type="NCBI Taxonomy" id="2163644"/>
    <lineage>
        <taxon>Bacteria</taxon>
        <taxon>Pseudomonadati</taxon>
        <taxon>Pseudomonadota</taxon>
        <taxon>Alphaproteobacteria</taxon>
        <taxon>Rickettsiales</taxon>
        <taxon>Candidatus Deianiraeaceae</taxon>
        <taxon>Candidatus Deianiraea</taxon>
    </lineage>
</organism>
<evidence type="ECO:0000313" key="3">
    <source>
        <dbReference type="Proteomes" id="UP000321934"/>
    </source>
</evidence>
<dbReference type="RefSeq" id="WP_146821236.1">
    <property type="nucleotide sequence ID" value="NZ_CP029077.1"/>
</dbReference>